<dbReference type="Proteomes" id="UP001301769">
    <property type="component" value="Unassembled WGS sequence"/>
</dbReference>
<feature type="domain" description="DUF985" evidence="2">
    <location>
        <begin position="39"/>
        <end position="155"/>
    </location>
</feature>
<reference evidence="3" key="2">
    <citation type="submission" date="2023-05" db="EMBL/GenBank/DDBJ databases">
        <authorList>
            <consortium name="Lawrence Berkeley National Laboratory"/>
            <person name="Steindorff A."/>
            <person name="Hensen N."/>
            <person name="Bonometti L."/>
            <person name="Westerberg I."/>
            <person name="Brannstrom I.O."/>
            <person name="Guillou S."/>
            <person name="Cros-Aarteil S."/>
            <person name="Calhoun S."/>
            <person name="Haridas S."/>
            <person name="Kuo A."/>
            <person name="Mondo S."/>
            <person name="Pangilinan J."/>
            <person name="Riley R."/>
            <person name="Labutti K."/>
            <person name="Andreopoulos B."/>
            <person name="Lipzen A."/>
            <person name="Chen C."/>
            <person name="Yanf M."/>
            <person name="Daum C."/>
            <person name="Ng V."/>
            <person name="Clum A."/>
            <person name="Ohm R."/>
            <person name="Martin F."/>
            <person name="Silar P."/>
            <person name="Natvig D."/>
            <person name="Lalanne C."/>
            <person name="Gautier V."/>
            <person name="Ament-Velasquez S.L."/>
            <person name="Kruys A."/>
            <person name="Hutchinson M.I."/>
            <person name="Powell A.J."/>
            <person name="Barry K."/>
            <person name="Miller A.N."/>
            <person name="Grigoriev I.V."/>
            <person name="Debuchy R."/>
            <person name="Gladieux P."/>
            <person name="Thoren M.H."/>
            <person name="Johannesson H."/>
        </authorList>
    </citation>
    <scope>NUCLEOTIDE SEQUENCE</scope>
    <source>
        <strain evidence="3">PSN293</strain>
    </source>
</reference>
<evidence type="ECO:0000256" key="1">
    <source>
        <dbReference type="SAM" id="SignalP"/>
    </source>
</evidence>
<evidence type="ECO:0000313" key="3">
    <source>
        <dbReference type="EMBL" id="KAK4212741.1"/>
    </source>
</evidence>
<dbReference type="PANTHER" id="PTHR33387:SF3">
    <property type="entry name" value="DUF985 DOMAIN-CONTAINING PROTEIN"/>
    <property type="match status" value="1"/>
</dbReference>
<proteinExistence type="predicted"/>
<dbReference type="CDD" id="cd06121">
    <property type="entry name" value="cupin_YML079wp"/>
    <property type="match status" value="1"/>
</dbReference>
<keyword evidence="1" id="KW-0732">Signal</keyword>
<reference evidence="3" key="1">
    <citation type="journal article" date="2023" name="Mol. Phylogenet. Evol.">
        <title>Genome-scale phylogeny and comparative genomics of the fungal order Sordariales.</title>
        <authorList>
            <person name="Hensen N."/>
            <person name="Bonometti L."/>
            <person name="Westerberg I."/>
            <person name="Brannstrom I.O."/>
            <person name="Guillou S."/>
            <person name="Cros-Aarteil S."/>
            <person name="Calhoun S."/>
            <person name="Haridas S."/>
            <person name="Kuo A."/>
            <person name="Mondo S."/>
            <person name="Pangilinan J."/>
            <person name="Riley R."/>
            <person name="LaButti K."/>
            <person name="Andreopoulos B."/>
            <person name="Lipzen A."/>
            <person name="Chen C."/>
            <person name="Yan M."/>
            <person name="Daum C."/>
            <person name="Ng V."/>
            <person name="Clum A."/>
            <person name="Steindorff A."/>
            <person name="Ohm R.A."/>
            <person name="Martin F."/>
            <person name="Silar P."/>
            <person name="Natvig D.O."/>
            <person name="Lalanne C."/>
            <person name="Gautier V."/>
            <person name="Ament-Velasquez S.L."/>
            <person name="Kruys A."/>
            <person name="Hutchinson M.I."/>
            <person name="Powell A.J."/>
            <person name="Barry K."/>
            <person name="Miller A.N."/>
            <person name="Grigoriev I.V."/>
            <person name="Debuchy R."/>
            <person name="Gladieux P."/>
            <person name="Hiltunen Thoren M."/>
            <person name="Johannesson H."/>
        </authorList>
    </citation>
    <scope>NUCLEOTIDE SEQUENCE</scope>
    <source>
        <strain evidence="3">PSN293</strain>
    </source>
</reference>
<name>A0AAN6Y5S6_9PEZI</name>
<dbReference type="EMBL" id="MU858122">
    <property type="protein sequence ID" value="KAK4212741.1"/>
    <property type="molecule type" value="Genomic_DNA"/>
</dbReference>
<gene>
    <name evidence="3" type="ORF">QBC37DRAFT_441278</name>
</gene>
<dbReference type="InterPro" id="IPR039935">
    <property type="entry name" value="YML079W-like"/>
</dbReference>
<evidence type="ECO:0000313" key="4">
    <source>
        <dbReference type="Proteomes" id="UP001301769"/>
    </source>
</evidence>
<feature type="signal peptide" evidence="1">
    <location>
        <begin position="1"/>
        <end position="22"/>
    </location>
</feature>
<protein>
    <submittedName>
        <fullName evidence="3">Cupin superfamily protein</fullName>
    </submittedName>
</protein>
<comment type="caution">
    <text evidence="3">The sequence shown here is derived from an EMBL/GenBank/DDBJ whole genome shotgun (WGS) entry which is preliminary data.</text>
</comment>
<feature type="chain" id="PRO_5043019100" evidence="1">
    <location>
        <begin position="23"/>
        <end position="166"/>
    </location>
</feature>
<dbReference type="Gene3D" id="2.60.120.10">
    <property type="entry name" value="Jelly Rolls"/>
    <property type="match status" value="1"/>
</dbReference>
<organism evidence="3 4">
    <name type="scientific">Rhypophila decipiens</name>
    <dbReference type="NCBI Taxonomy" id="261697"/>
    <lineage>
        <taxon>Eukaryota</taxon>
        <taxon>Fungi</taxon>
        <taxon>Dikarya</taxon>
        <taxon>Ascomycota</taxon>
        <taxon>Pezizomycotina</taxon>
        <taxon>Sordariomycetes</taxon>
        <taxon>Sordariomycetidae</taxon>
        <taxon>Sordariales</taxon>
        <taxon>Naviculisporaceae</taxon>
        <taxon>Rhypophila</taxon>
    </lineage>
</organism>
<accession>A0AAN6Y5S6</accession>
<sequence length="166" mass="17962">MVHLPTILLPLSILANLNLVFSTPHSPKPKPIQSHPASSIITLLNLTANPEKGYFTQTFLDPDVVPGTNRSLSTAIYYLLEGREGQSLWHRVDQAETWHFYAGAPLELSLSWDDGSAVRKVGVGEWQSATSLGPGAWSLVGTTVAPGFTEDGYEIAPPGWTPRGAK</sequence>
<dbReference type="InterPro" id="IPR011051">
    <property type="entry name" value="RmlC_Cupin_sf"/>
</dbReference>
<dbReference type="PANTHER" id="PTHR33387">
    <property type="entry name" value="RMLC-LIKE JELLY ROLL FOLD PROTEIN"/>
    <property type="match status" value="1"/>
</dbReference>
<keyword evidence="4" id="KW-1185">Reference proteome</keyword>
<evidence type="ECO:0000259" key="2">
    <source>
        <dbReference type="Pfam" id="PF06172"/>
    </source>
</evidence>
<dbReference type="InterPro" id="IPR014710">
    <property type="entry name" value="RmlC-like_jellyroll"/>
</dbReference>
<dbReference type="InterPro" id="IPR009327">
    <property type="entry name" value="Cupin_DUF985"/>
</dbReference>
<dbReference type="AlphaFoldDB" id="A0AAN6Y5S6"/>
<dbReference type="Pfam" id="PF06172">
    <property type="entry name" value="Cupin_5"/>
    <property type="match status" value="1"/>
</dbReference>
<dbReference type="SUPFAM" id="SSF51182">
    <property type="entry name" value="RmlC-like cupins"/>
    <property type="match status" value="1"/>
</dbReference>